<dbReference type="InterPro" id="IPR036514">
    <property type="entry name" value="SGNH_hydro_sf"/>
</dbReference>
<dbReference type="OrthoDB" id="1600564at2759"/>
<dbReference type="AlphaFoldDB" id="A0A6H0XKS1"/>
<evidence type="ECO:0000256" key="1">
    <source>
        <dbReference type="ARBA" id="ARBA00022801"/>
    </source>
</evidence>
<feature type="chain" id="PRO_5026335033" description="SGNH hydrolase-type esterase domain-containing protein" evidence="2">
    <location>
        <begin position="18"/>
        <end position="330"/>
    </location>
</feature>
<proteinExistence type="predicted"/>
<organism evidence="3 4">
    <name type="scientific">Peltaster fructicola</name>
    <dbReference type="NCBI Taxonomy" id="286661"/>
    <lineage>
        <taxon>Eukaryota</taxon>
        <taxon>Fungi</taxon>
        <taxon>Dikarya</taxon>
        <taxon>Ascomycota</taxon>
        <taxon>Pezizomycotina</taxon>
        <taxon>Dothideomycetes</taxon>
        <taxon>Dothideomycetes incertae sedis</taxon>
        <taxon>Peltaster</taxon>
    </lineage>
</organism>
<protein>
    <recommendedName>
        <fullName evidence="5">SGNH hydrolase-type esterase domain-containing protein</fullName>
    </recommendedName>
</protein>
<reference evidence="3 4" key="1">
    <citation type="journal article" date="2016" name="Sci. Rep.">
        <title>Peltaster fructicola genome reveals evolution from an invasive phytopathogen to an ectophytic parasite.</title>
        <authorList>
            <person name="Xu C."/>
            <person name="Chen H."/>
            <person name="Gleason M.L."/>
            <person name="Xu J.R."/>
            <person name="Liu H."/>
            <person name="Zhang R."/>
            <person name="Sun G."/>
        </authorList>
    </citation>
    <scope>NUCLEOTIDE SEQUENCE [LARGE SCALE GENOMIC DNA]</scope>
    <source>
        <strain evidence="3 4">LNHT1506</strain>
    </source>
</reference>
<keyword evidence="1" id="KW-0378">Hydrolase</keyword>
<evidence type="ECO:0000256" key="2">
    <source>
        <dbReference type="SAM" id="SignalP"/>
    </source>
</evidence>
<evidence type="ECO:0000313" key="3">
    <source>
        <dbReference type="EMBL" id="QIW95228.1"/>
    </source>
</evidence>
<keyword evidence="4" id="KW-1185">Reference proteome</keyword>
<feature type="signal peptide" evidence="2">
    <location>
        <begin position="1"/>
        <end position="17"/>
    </location>
</feature>
<dbReference type="InterPro" id="IPR001087">
    <property type="entry name" value="GDSL"/>
</dbReference>
<dbReference type="PANTHER" id="PTHR45648">
    <property type="entry name" value="GDSL LIPASE/ACYLHYDROLASE FAMILY PROTEIN (AFU_ORTHOLOGUE AFUA_4G14700)"/>
    <property type="match status" value="1"/>
</dbReference>
<gene>
    <name evidence="3" type="ORF">AMS68_000746</name>
</gene>
<dbReference type="PANTHER" id="PTHR45648:SF22">
    <property type="entry name" value="GDSL LIPASE_ACYLHYDROLASE FAMILY PROTEIN (AFU_ORTHOLOGUE AFUA_4G14700)"/>
    <property type="match status" value="1"/>
</dbReference>
<sequence length="330" mass="35794">MSARIVLFALAVSLTSALVVPSKANEKRSSYPFNQIVAFGDELSDNGNGSYAHGITGNPANVYSFGTWTDGPVAVSYLADMLGVPLVDYAFGGCCGGGTFGAVLDNTYTSGAAQVNGAPVPSLHDQIRSNYTQQPNNNIKNSLQFIWIGENDVSMHTDAFWQGDPKNADFAKQYSSRVTAEAEYLVSQGAPYVFVANIYPKHLAPVTKTYLCPDGSCVSTWGAIIQQANDALEQSLAASPSASKFIYYDANAYITALLNTKDYWGLSAPANVFCDGGEGNEWDTCISGSYVWQGATKFFWMNYIQPTTTVHHMIAVNMKERINEFFAGHY</sequence>
<dbReference type="GO" id="GO:0016788">
    <property type="term" value="F:hydrolase activity, acting on ester bonds"/>
    <property type="evidence" value="ECO:0007669"/>
    <property type="project" value="InterPro"/>
</dbReference>
<dbReference type="Proteomes" id="UP000503462">
    <property type="component" value="Chromosome 1"/>
</dbReference>
<accession>A0A6H0XKS1</accession>
<dbReference type="InterPro" id="IPR051058">
    <property type="entry name" value="GDSL_Est/Lipase"/>
</dbReference>
<keyword evidence="2" id="KW-0732">Signal</keyword>
<dbReference type="Pfam" id="PF00657">
    <property type="entry name" value="Lipase_GDSL"/>
    <property type="match status" value="1"/>
</dbReference>
<evidence type="ECO:0008006" key="5">
    <source>
        <dbReference type="Google" id="ProtNLM"/>
    </source>
</evidence>
<dbReference type="EMBL" id="CP051139">
    <property type="protein sequence ID" value="QIW95228.1"/>
    <property type="molecule type" value="Genomic_DNA"/>
</dbReference>
<dbReference type="Gene3D" id="3.40.50.1110">
    <property type="entry name" value="SGNH hydrolase"/>
    <property type="match status" value="1"/>
</dbReference>
<evidence type="ECO:0000313" key="4">
    <source>
        <dbReference type="Proteomes" id="UP000503462"/>
    </source>
</evidence>
<name>A0A6H0XKS1_9PEZI</name>